<feature type="compositionally biased region" description="Basic and acidic residues" evidence="1">
    <location>
        <begin position="396"/>
        <end position="409"/>
    </location>
</feature>
<dbReference type="Gene3D" id="3.40.50.1820">
    <property type="entry name" value="alpha/beta hydrolase"/>
    <property type="match status" value="1"/>
</dbReference>
<name>A0A640KEJ8_LEITA</name>
<dbReference type="InterPro" id="IPR029058">
    <property type="entry name" value="AB_hydrolase_fold"/>
</dbReference>
<dbReference type="OrthoDB" id="19657at2759"/>
<feature type="compositionally biased region" description="Low complexity" evidence="1">
    <location>
        <begin position="27"/>
        <end position="47"/>
    </location>
</feature>
<dbReference type="SUPFAM" id="SSF53474">
    <property type="entry name" value="alpha/beta-Hydrolases"/>
    <property type="match status" value="1"/>
</dbReference>
<evidence type="ECO:0000313" key="3">
    <source>
        <dbReference type="Proteomes" id="UP000419144"/>
    </source>
</evidence>
<organism evidence="2 3">
    <name type="scientific">Leishmania tarentolae</name>
    <name type="common">Sauroleishmania tarentolae</name>
    <dbReference type="NCBI Taxonomy" id="5689"/>
    <lineage>
        <taxon>Eukaryota</taxon>
        <taxon>Discoba</taxon>
        <taxon>Euglenozoa</taxon>
        <taxon>Kinetoplastea</taxon>
        <taxon>Metakinetoplastina</taxon>
        <taxon>Trypanosomatida</taxon>
        <taxon>Trypanosomatidae</taxon>
        <taxon>Leishmaniinae</taxon>
        <taxon>Leishmania</taxon>
        <taxon>lizard Leishmania</taxon>
    </lineage>
</organism>
<feature type="region of interest" description="Disordered" evidence="1">
    <location>
        <begin position="390"/>
        <end position="416"/>
    </location>
</feature>
<dbReference type="VEuPathDB" id="TriTrypDB:LtaPh_1706900"/>
<dbReference type="EMBL" id="BLBS01000022">
    <property type="protein sequence ID" value="GET87621.1"/>
    <property type="molecule type" value="Genomic_DNA"/>
</dbReference>
<gene>
    <name evidence="2" type="ORF">LtaPh_1706900</name>
</gene>
<evidence type="ECO:0000256" key="1">
    <source>
        <dbReference type="SAM" id="MobiDB-lite"/>
    </source>
</evidence>
<proteinExistence type="predicted"/>
<sequence length="416" mass="45607">MRSVRWIRCAASGAASRDAAMALSADAPKPAATTGSTSGIGTSIKKSVSGVPPPPAPPVGGAGRKTGATKAWHTLTFKPWQLHTVKDAEDRSSMPTTVLYHGDQLGPRPLIILDHSVARLEQSATAVLDACQEASRRYEALLSSLAWDHGAVFVPLQVSIGEMNVMEQSCRHVCAVLDAMDVQWSHVLAHSYGALVAARMAASTTYPHRIGSLLLMDTPLVTEPLVRNTKQREEIAKARKDVNVPPAELSFAIESLKNSLEMTLPYPAVADKSLYEDHLFSASIFGEKGLVRDEHRYVPVRHLAQVHHPLQLLVPAKQPVTDVAIHKEFFGLRRPTVIKKADNHEDLFSEKCADEVADVVRAWIQRFEPDVVMKRCFEKAAKEMVHLMGSSASLGEKGEGNTEKKSEKREKKKGRQ</sequence>
<dbReference type="Proteomes" id="UP000419144">
    <property type="component" value="Unassembled WGS sequence"/>
</dbReference>
<evidence type="ECO:0000313" key="2">
    <source>
        <dbReference type="EMBL" id="GET87621.1"/>
    </source>
</evidence>
<dbReference type="AlphaFoldDB" id="A0A640KEJ8"/>
<dbReference type="FunFam" id="3.40.50.1820:FF:000595">
    <property type="entry name" value="Alpha/beta hydrolase family, putative"/>
    <property type="match status" value="1"/>
</dbReference>
<comment type="caution">
    <text evidence="2">The sequence shown here is derived from an EMBL/GenBank/DDBJ whole genome shotgun (WGS) entry which is preliminary data.</text>
</comment>
<accession>A0A640KEJ8</accession>
<keyword evidence="3" id="KW-1185">Reference proteome</keyword>
<feature type="region of interest" description="Disordered" evidence="1">
    <location>
        <begin position="27"/>
        <end position="65"/>
    </location>
</feature>
<reference evidence="2" key="1">
    <citation type="submission" date="2019-11" db="EMBL/GenBank/DDBJ databases">
        <title>Leishmania tarentolae CDS.</title>
        <authorList>
            <person name="Goto Y."/>
            <person name="Yamagishi J."/>
        </authorList>
    </citation>
    <scope>NUCLEOTIDE SEQUENCE [LARGE SCALE GENOMIC DNA]</scope>
    <source>
        <strain evidence="2">Parrot Tar II</strain>
    </source>
</reference>
<protein>
    <submittedName>
        <fullName evidence="2">Uncharacterized protein</fullName>
    </submittedName>
</protein>